<dbReference type="OMA" id="YIVWEED"/>
<keyword evidence="1" id="KW-0175">Coiled coil</keyword>
<keyword evidence="4" id="KW-1185">Reference proteome</keyword>
<dbReference type="Proteomes" id="UP000002051">
    <property type="component" value="Chromosome 6"/>
</dbReference>
<dbReference type="AlphaFoldDB" id="G7KM08"/>
<gene>
    <name evidence="2" type="ordered locus">MTR_6g055580</name>
</gene>
<evidence type="ECO:0000256" key="1">
    <source>
        <dbReference type="SAM" id="Coils"/>
    </source>
</evidence>
<dbReference type="EnsemblPlants" id="AES75720">
    <property type="protein sequence ID" value="AES75720"/>
    <property type="gene ID" value="MTR_6g055580"/>
</dbReference>
<organism evidence="2 4">
    <name type="scientific">Medicago truncatula</name>
    <name type="common">Barrel medic</name>
    <name type="synonym">Medicago tribuloides</name>
    <dbReference type="NCBI Taxonomy" id="3880"/>
    <lineage>
        <taxon>Eukaryota</taxon>
        <taxon>Viridiplantae</taxon>
        <taxon>Streptophyta</taxon>
        <taxon>Embryophyta</taxon>
        <taxon>Tracheophyta</taxon>
        <taxon>Spermatophyta</taxon>
        <taxon>Magnoliopsida</taxon>
        <taxon>eudicotyledons</taxon>
        <taxon>Gunneridae</taxon>
        <taxon>Pentapetalae</taxon>
        <taxon>rosids</taxon>
        <taxon>fabids</taxon>
        <taxon>Fabales</taxon>
        <taxon>Fabaceae</taxon>
        <taxon>Papilionoideae</taxon>
        <taxon>50 kb inversion clade</taxon>
        <taxon>NPAAA clade</taxon>
        <taxon>Hologalegina</taxon>
        <taxon>IRL clade</taxon>
        <taxon>Trifolieae</taxon>
        <taxon>Medicago</taxon>
    </lineage>
</organism>
<sequence>MKKELERRRSRFNQNSRGRKAYIVWEEDEVNSNTSDTENKDEDDRCFMGQMKKAKNKVIFNDFDSYSNFKPNYKDLQDSIKEMHAESLNAFEKLMAQKKTILKLETKISKLKEAFESLRDEHALLVNEKIVSPTIESPKTKLPKYHNWMDFASCEICPSLHDEINFLHKKLPRVSKGTMSH</sequence>
<reference evidence="3" key="3">
    <citation type="submission" date="2015-04" db="UniProtKB">
        <authorList>
            <consortium name="EnsemblPlants"/>
        </authorList>
    </citation>
    <scope>IDENTIFICATION</scope>
    <source>
        <strain evidence="3">cv. Jemalong A17</strain>
    </source>
</reference>
<reference evidence="2 4" key="2">
    <citation type="journal article" date="2014" name="BMC Genomics">
        <title>An improved genome release (version Mt4.0) for the model legume Medicago truncatula.</title>
        <authorList>
            <person name="Tang H."/>
            <person name="Krishnakumar V."/>
            <person name="Bidwell S."/>
            <person name="Rosen B."/>
            <person name="Chan A."/>
            <person name="Zhou S."/>
            <person name="Gentzbittel L."/>
            <person name="Childs K.L."/>
            <person name="Yandell M."/>
            <person name="Gundlach H."/>
            <person name="Mayer K.F."/>
            <person name="Schwartz D.C."/>
            <person name="Town C.D."/>
        </authorList>
    </citation>
    <scope>GENOME REANNOTATION</scope>
    <source>
        <strain evidence="3 4">cv. Jemalong A17</strain>
    </source>
</reference>
<evidence type="ECO:0000313" key="4">
    <source>
        <dbReference type="Proteomes" id="UP000002051"/>
    </source>
</evidence>
<name>G7KM08_MEDTR</name>
<reference evidence="2 4" key="1">
    <citation type="journal article" date="2011" name="Nature">
        <title>The Medicago genome provides insight into the evolution of rhizobial symbioses.</title>
        <authorList>
            <person name="Young N.D."/>
            <person name="Debelle F."/>
            <person name="Oldroyd G.E."/>
            <person name="Geurts R."/>
            <person name="Cannon S.B."/>
            <person name="Udvardi M.K."/>
            <person name="Benedito V.A."/>
            <person name="Mayer K.F."/>
            <person name="Gouzy J."/>
            <person name="Schoof H."/>
            <person name="Van de Peer Y."/>
            <person name="Proost S."/>
            <person name="Cook D.R."/>
            <person name="Meyers B.C."/>
            <person name="Spannagl M."/>
            <person name="Cheung F."/>
            <person name="De Mita S."/>
            <person name="Krishnakumar V."/>
            <person name="Gundlach H."/>
            <person name="Zhou S."/>
            <person name="Mudge J."/>
            <person name="Bharti A.K."/>
            <person name="Murray J.D."/>
            <person name="Naoumkina M.A."/>
            <person name="Rosen B."/>
            <person name="Silverstein K.A."/>
            <person name="Tang H."/>
            <person name="Rombauts S."/>
            <person name="Zhao P.X."/>
            <person name="Zhou P."/>
            <person name="Barbe V."/>
            <person name="Bardou P."/>
            <person name="Bechner M."/>
            <person name="Bellec A."/>
            <person name="Berger A."/>
            <person name="Berges H."/>
            <person name="Bidwell S."/>
            <person name="Bisseling T."/>
            <person name="Choisne N."/>
            <person name="Couloux A."/>
            <person name="Denny R."/>
            <person name="Deshpande S."/>
            <person name="Dai X."/>
            <person name="Doyle J.J."/>
            <person name="Dudez A.M."/>
            <person name="Farmer A.D."/>
            <person name="Fouteau S."/>
            <person name="Franken C."/>
            <person name="Gibelin C."/>
            <person name="Gish J."/>
            <person name="Goldstein S."/>
            <person name="Gonzalez A.J."/>
            <person name="Green P.J."/>
            <person name="Hallab A."/>
            <person name="Hartog M."/>
            <person name="Hua A."/>
            <person name="Humphray S.J."/>
            <person name="Jeong D.H."/>
            <person name="Jing Y."/>
            <person name="Jocker A."/>
            <person name="Kenton S.M."/>
            <person name="Kim D.J."/>
            <person name="Klee K."/>
            <person name="Lai H."/>
            <person name="Lang C."/>
            <person name="Lin S."/>
            <person name="Macmil S.L."/>
            <person name="Magdelenat G."/>
            <person name="Matthews L."/>
            <person name="McCorrison J."/>
            <person name="Monaghan E.L."/>
            <person name="Mun J.H."/>
            <person name="Najar F.Z."/>
            <person name="Nicholson C."/>
            <person name="Noirot C."/>
            <person name="O'Bleness M."/>
            <person name="Paule C.R."/>
            <person name="Poulain J."/>
            <person name="Prion F."/>
            <person name="Qin B."/>
            <person name="Qu C."/>
            <person name="Retzel E.F."/>
            <person name="Riddle C."/>
            <person name="Sallet E."/>
            <person name="Samain S."/>
            <person name="Samson N."/>
            <person name="Sanders I."/>
            <person name="Saurat O."/>
            <person name="Scarpelli C."/>
            <person name="Schiex T."/>
            <person name="Segurens B."/>
            <person name="Severin A.J."/>
            <person name="Sherrier D.J."/>
            <person name="Shi R."/>
            <person name="Sims S."/>
            <person name="Singer S.R."/>
            <person name="Sinharoy S."/>
            <person name="Sterck L."/>
            <person name="Viollet A."/>
            <person name="Wang B.B."/>
            <person name="Wang K."/>
            <person name="Wang M."/>
            <person name="Wang X."/>
            <person name="Warfsmann J."/>
            <person name="Weissenbach J."/>
            <person name="White D.D."/>
            <person name="White J.D."/>
            <person name="Wiley G.B."/>
            <person name="Wincker P."/>
            <person name="Xing Y."/>
            <person name="Yang L."/>
            <person name="Yao Z."/>
            <person name="Ying F."/>
            <person name="Zhai J."/>
            <person name="Zhou L."/>
            <person name="Zuber A."/>
            <person name="Denarie J."/>
            <person name="Dixon R.A."/>
            <person name="May G.D."/>
            <person name="Schwartz D.C."/>
            <person name="Rogers J."/>
            <person name="Quetier F."/>
            <person name="Town C.D."/>
            <person name="Roe B.A."/>
        </authorList>
    </citation>
    <scope>NUCLEOTIDE SEQUENCE [LARGE SCALE GENOMIC DNA]</scope>
    <source>
        <strain evidence="2">A17</strain>
        <strain evidence="3 4">cv. Jemalong A17</strain>
    </source>
</reference>
<evidence type="ECO:0000313" key="3">
    <source>
        <dbReference type="EnsemblPlants" id="AES75720"/>
    </source>
</evidence>
<dbReference type="PaxDb" id="3880-AES75720"/>
<proteinExistence type="predicted"/>
<accession>G7KM08</accession>
<dbReference type="EMBL" id="CM001222">
    <property type="protein sequence ID" value="AES75720.1"/>
    <property type="molecule type" value="Genomic_DNA"/>
</dbReference>
<feature type="coiled-coil region" evidence="1">
    <location>
        <begin position="94"/>
        <end position="128"/>
    </location>
</feature>
<protein>
    <submittedName>
        <fullName evidence="2 3">Uncharacterized protein</fullName>
    </submittedName>
</protein>
<dbReference type="HOGENOM" id="CLU_1491190_0_0_1"/>
<evidence type="ECO:0000313" key="2">
    <source>
        <dbReference type="EMBL" id="AES75720.1"/>
    </source>
</evidence>